<dbReference type="InterPro" id="IPR011049">
    <property type="entry name" value="Serralysin-like_metalloprot_C"/>
</dbReference>
<dbReference type="InterPro" id="IPR044016">
    <property type="entry name" value="Big_13"/>
</dbReference>
<dbReference type="Pfam" id="PF00353">
    <property type="entry name" value="HemolysinCabind"/>
    <property type="match status" value="2"/>
</dbReference>
<reference evidence="3 4" key="1">
    <citation type="submission" date="2024-09" db="EMBL/GenBank/DDBJ databases">
        <authorList>
            <person name="Sun Q."/>
            <person name="Mori K."/>
        </authorList>
    </citation>
    <scope>NUCLEOTIDE SEQUENCE [LARGE SCALE GENOMIC DNA]</scope>
    <source>
        <strain evidence="3 4">CCM 7792</strain>
    </source>
</reference>
<dbReference type="NCBIfam" id="NF033510">
    <property type="entry name" value="Ca_tandemer"/>
    <property type="match status" value="2"/>
</dbReference>
<dbReference type="InterPro" id="IPR025282">
    <property type="entry name" value="DUF4214"/>
</dbReference>
<dbReference type="InterPro" id="IPR013783">
    <property type="entry name" value="Ig-like_fold"/>
</dbReference>
<dbReference type="InterPro" id="IPR001343">
    <property type="entry name" value="Hemolysn_Ca-bd"/>
</dbReference>
<keyword evidence="4" id="KW-1185">Reference proteome</keyword>
<proteinExistence type="inferred from homology"/>
<dbReference type="Proteomes" id="UP001589773">
    <property type="component" value="Unassembled WGS sequence"/>
</dbReference>
<comment type="similarity">
    <text evidence="1">Belongs to the peptidase M10B family.</text>
</comment>
<dbReference type="Pfam" id="PF13946">
    <property type="entry name" value="DUF4214"/>
    <property type="match status" value="1"/>
</dbReference>
<dbReference type="Gene3D" id="3.40.390.10">
    <property type="entry name" value="Collagenase (Catalytic Domain)"/>
    <property type="match status" value="1"/>
</dbReference>
<dbReference type="RefSeq" id="WP_379679167.1">
    <property type="nucleotide sequence ID" value="NZ_JBHLWP010000010.1"/>
</dbReference>
<evidence type="ECO:0000259" key="2">
    <source>
        <dbReference type="SMART" id="SM00235"/>
    </source>
</evidence>
<evidence type="ECO:0000313" key="4">
    <source>
        <dbReference type="Proteomes" id="UP001589773"/>
    </source>
</evidence>
<evidence type="ECO:0000313" key="3">
    <source>
        <dbReference type="EMBL" id="MFC0252407.1"/>
    </source>
</evidence>
<dbReference type="InterPro" id="IPR034033">
    <property type="entry name" value="Serralysin-like"/>
</dbReference>
<gene>
    <name evidence="3" type="ORF">ACFFJK_10940</name>
</gene>
<dbReference type="Pfam" id="PF19077">
    <property type="entry name" value="Big_13"/>
    <property type="match status" value="2"/>
</dbReference>
<sequence>MATVSNITVTPHSGLNHIDALLDVGPDWNYLTSATPNTIYYTFSITSGIEIDSKTKQPVTGQETFTLEQQVATRTAFSYLAEITGIQFVETAVGSNAQIHLANLDIKDSQTVGLASWQSSYSYVGDQLKSYSANAWVYLDNVEWRFQNRDLTPGGPGYQTLLHELGHALGLRHPFHEADEHDHIHLPAAQDNTANTLMSYKDVGGPYSTFGPYDIAALNWLYGRDGLGGRLGVGAEGSYFTGTDGDDIFYSTKGNDMFDGRGGNDTVVYTGPRSNYTITNNVDGSLRVASVADGIDTLLSIEELRFTDMSVSRANVADTVAPAAPTFTVTKNAAGYATGSDAIINGAAEANSTVTIYVNQTAVGTATVGANGLWKFVAKGLPDGLNYRVHATATDAAGNTSASSAIATFNIDGKAPTTPTNTFTLDAGGNRPVFSGTGEAGTTISLIHVTEKFEIARTTVGADGKWSIASAPLPNGTYSVNAVSIDIGDNVSAANSNMNFVIASSANQNGTPGNDRFTAGAGDNAINGGAGIDTVVYAGSMADYTIARGVWGSTVTAKSGNGGTDGLYNVERVQFSDGYKALDIEGVGGQVYRLYEAVLGRPAEAAGQGYWMWRMESTGTSLLQVANEFMKQKEFDALYGINPTEAQFVRQLYLNILDREPDAAGYEYWINVINDDNRAQIIVDFSEGFENKAQVIEIIGSGIEFTPWNQP</sequence>
<dbReference type="InterPro" id="IPR024079">
    <property type="entry name" value="MetalloPept_cat_dom_sf"/>
</dbReference>
<evidence type="ECO:0000256" key="1">
    <source>
        <dbReference type="ARBA" id="ARBA00009490"/>
    </source>
</evidence>
<name>A0ABV6FGF7_9BURK</name>
<dbReference type="CDD" id="cd04277">
    <property type="entry name" value="ZnMc_serralysin_like"/>
    <property type="match status" value="1"/>
</dbReference>
<dbReference type="SMART" id="SM00235">
    <property type="entry name" value="ZnMc"/>
    <property type="match status" value="1"/>
</dbReference>
<dbReference type="InterPro" id="IPR038255">
    <property type="entry name" value="PBS_linker_sf"/>
</dbReference>
<dbReference type="EMBL" id="JBHLWP010000010">
    <property type="protein sequence ID" value="MFC0252407.1"/>
    <property type="molecule type" value="Genomic_DNA"/>
</dbReference>
<organism evidence="3 4">
    <name type="scientific">Massilia consociata</name>
    <dbReference type="NCBI Taxonomy" id="760117"/>
    <lineage>
        <taxon>Bacteria</taxon>
        <taxon>Pseudomonadati</taxon>
        <taxon>Pseudomonadota</taxon>
        <taxon>Betaproteobacteria</taxon>
        <taxon>Burkholderiales</taxon>
        <taxon>Oxalobacteraceae</taxon>
        <taxon>Telluria group</taxon>
        <taxon>Massilia</taxon>
    </lineage>
</organism>
<comment type="caution">
    <text evidence="3">The sequence shown here is derived from an EMBL/GenBank/DDBJ whole genome shotgun (WGS) entry which is preliminary data.</text>
</comment>
<feature type="domain" description="Peptidase metallopeptidase" evidence="2">
    <location>
        <begin position="48"/>
        <end position="212"/>
    </location>
</feature>
<dbReference type="Gene3D" id="2.60.40.10">
    <property type="entry name" value="Immunoglobulins"/>
    <property type="match status" value="2"/>
</dbReference>
<protein>
    <submittedName>
        <fullName evidence="3">DUF4214 domain-containing protein</fullName>
    </submittedName>
</protein>
<dbReference type="Gene3D" id="1.10.3130.20">
    <property type="entry name" value="Phycobilisome linker domain"/>
    <property type="match status" value="1"/>
</dbReference>
<dbReference type="InterPro" id="IPR006026">
    <property type="entry name" value="Peptidase_Metallo"/>
</dbReference>
<accession>A0ABV6FGF7</accession>
<dbReference type="SUPFAM" id="SSF51120">
    <property type="entry name" value="beta-Roll"/>
    <property type="match status" value="2"/>
</dbReference>
<dbReference type="SUPFAM" id="SSF55486">
    <property type="entry name" value="Metalloproteases ('zincins'), catalytic domain"/>
    <property type="match status" value="1"/>
</dbReference>